<feature type="domain" description="Alpha-D-phosphohexomutase alpha/beta/alpha" evidence="8">
    <location>
        <begin position="27"/>
        <end position="143"/>
    </location>
</feature>
<dbReference type="InterPro" id="IPR005846">
    <property type="entry name" value="A-D-PHexomutase_a/b/a-III"/>
</dbReference>
<dbReference type="AlphaFoldDB" id="A0A2G6KKB1"/>
<evidence type="ECO:0000313" key="12">
    <source>
        <dbReference type="Proteomes" id="UP000230821"/>
    </source>
</evidence>
<dbReference type="EMBL" id="PDSK01000025">
    <property type="protein sequence ID" value="PIE36093.1"/>
    <property type="molecule type" value="Genomic_DNA"/>
</dbReference>
<feature type="domain" description="Alpha-D-phosphohexomutase alpha/beta/alpha" evidence="10">
    <location>
        <begin position="291"/>
        <end position="401"/>
    </location>
</feature>
<evidence type="ECO:0000256" key="1">
    <source>
        <dbReference type="ARBA" id="ARBA00001946"/>
    </source>
</evidence>
<dbReference type="PRINTS" id="PR00509">
    <property type="entry name" value="PGMPMM"/>
</dbReference>
<evidence type="ECO:0000256" key="7">
    <source>
        <dbReference type="RuleBase" id="RU004326"/>
    </source>
</evidence>
<comment type="similarity">
    <text evidence="2 7">Belongs to the phosphohexose mutase family.</text>
</comment>
<dbReference type="Gene3D" id="3.40.120.10">
    <property type="entry name" value="Alpha-D-Glucose-1,6-Bisphosphate, subunit A, domain 3"/>
    <property type="match status" value="3"/>
</dbReference>
<evidence type="ECO:0000313" key="11">
    <source>
        <dbReference type="EMBL" id="PIE36093.1"/>
    </source>
</evidence>
<feature type="domain" description="Alpha-D-phosphohexomutase alpha/beta/alpha" evidence="9">
    <location>
        <begin position="184"/>
        <end position="285"/>
    </location>
</feature>
<dbReference type="InterPro" id="IPR016055">
    <property type="entry name" value="A-D-PHexomutase_a/b/a-I/II/III"/>
</dbReference>
<accession>A0A2G6KKB1</accession>
<evidence type="ECO:0000259" key="10">
    <source>
        <dbReference type="Pfam" id="PF02880"/>
    </source>
</evidence>
<dbReference type="GO" id="GO:0000287">
    <property type="term" value="F:magnesium ion binding"/>
    <property type="evidence" value="ECO:0007669"/>
    <property type="project" value="InterPro"/>
</dbReference>
<keyword evidence="5 7" id="KW-0460">Magnesium</keyword>
<evidence type="ECO:0000259" key="9">
    <source>
        <dbReference type="Pfam" id="PF02879"/>
    </source>
</evidence>
<gene>
    <name evidence="11" type="ORF">CSA56_01380</name>
</gene>
<evidence type="ECO:0008006" key="13">
    <source>
        <dbReference type="Google" id="ProtNLM"/>
    </source>
</evidence>
<dbReference type="PANTHER" id="PTHR43771:SF1">
    <property type="entry name" value="PHOSPHOMANNOMUTASE"/>
    <property type="match status" value="1"/>
</dbReference>
<evidence type="ECO:0000259" key="8">
    <source>
        <dbReference type="Pfam" id="PF02878"/>
    </source>
</evidence>
<dbReference type="PROSITE" id="PS00710">
    <property type="entry name" value="PGM_PMM"/>
    <property type="match status" value="1"/>
</dbReference>
<evidence type="ECO:0000256" key="2">
    <source>
        <dbReference type="ARBA" id="ARBA00010231"/>
    </source>
</evidence>
<evidence type="ECO:0000256" key="3">
    <source>
        <dbReference type="ARBA" id="ARBA00022553"/>
    </source>
</evidence>
<dbReference type="Pfam" id="PF02880">
    <property type="entry name" value="PGM_PMM_III"/>
    <property type="match status" value="1"/>
</dbReference>
<dbReference type="PANTHER" id="PTHR43771">
    <property type="entry name" value="PHOSPHOMANNOMUTASE"/>
    <property type="match status" value="1"/>
</dbReference>
<dbReference type="InterPro" id="IPR005845">
    <property type="entry name" value="A-D-PHexomutase_a/b/a-II"/>
</dbReference>
<dbReference type="GO" id="GO:0005975">
    <property type="term" value="P:carbohydrate metabolic process"/>
    <property type="evidence" value="ECO:0007669"/>
    <property type="project" value="InterPro"/>
</dbReference>
<dbReference type="InterPro" id="IPR005841">
    <property type="entry name" value="Alpha-D-phosphohexomutase_SF"/>
</dbReference>
<keyword evidence="4 7" id="KW-0479">Metal-binding</keyword>
<comment type="caution">
    <text evidence="11">The sequence shown here is derived from an EMBL/GenBank/DDBJ whole genome shotgun (WGS) entry which is preliminary data.</text>
</comment>
<sequence>MNNVDKETNSTGKTLMKQTEIIQHLLKSYDIRGSGSLLLNGGVEAIAPAILKYFKEIEHVDRIMIGSDMRQSSPRIVEVLTELAINAGLDVILLQEKSHAFVSTPFLYYTASLPQYADCASIMVTASHNPETYNGMKMTGKRLRPIAKGSGLETIRRFALENTPLASGGSHKTGKIHYTFPHRNYLMHALELANVETNQFRGMKIFIDGLNGMAPQDLLPLMDMLGVDTSGSINCDPGNPWPSDRPDPMFSSNHDRLKRHMQNGSFDLGFMGDGDFDRIFLFSDTGEMIGGDFLTALLAEHYGASHARIGTDMRARLASKKMILASGSIPLDTRIGYTHIKDALYDYNRLGEYVPFGGEVSGHFYFRNEQGMITENTLFVVLQALKRLRQVPGRLQQILSAQNSAFHSGEMLFHFRDQTQIRPALHSVKHRLGQGADIHTEDRRGVDLEATLIRQNYRKYLEGSADDFLNIVVRLSGAEENMVKSTIEADSQARLDRYVSELISILDTHTGYLIDCAKI</sequence>
<keyword evidence="3" id="KW-0597">Phosphoprotein</keyword>
<protein>
    <recommendedName>
        <fullName evidence="13">Phosphomannomutase</fullName>
    </recommendedName>
</protein>
<dbReference type="Proteomes" id="UP000230821">
    <property type="component" value="Unassembled WGS sequence"/>
</dbReference>
<dbReference type="Pfam" id="PF02878">
    <property type="entry name" value="PGM_PMM_I"/>
    <property type="match status" value="1"/>
</dbReference>
<evidence type="ECO:0000256" key="6">
    <source>
        <dbReference type="ARBA" id="ARBA00023235"/>
    </source>
</evidence>
<dbReference type="Pfam" id="PF02879">
    <property type="entry name" value="PGM_PMM_II"/>
    <property type="match status" value="1"/>
</dbReference>
<organism evidence="11 12">
    <name type="scientific">candidate division KSB3 bacterium</name>
    <dbReference type="NCBI Taxonomy" id="2044937"/>
    <lineage>
        <taxon>Bacteria</taxon>
        <taxon>candidate division KSB3</taxon>
    </lineage>
</organism>
<reference evidence="11 12" key="1">
    <citation type="submission" date="2017-10" db="EMBL/GenBank/DDBJ databases">
        <title>Novel microbial diversity and functional potential in the marine mammal oral microbiome.</title>
        <authorList>
            <person name="Dudek N.K."/>
            <person name="Sun C.L."/>
            <person name="Burstein D."/>
            <person name="Kantor R.S."/>
            <person name="Aliaga Goltsman D.S."/>
            <person name="Bik E.M."/>
            <person name="Thomas B.C."/>
            <person name="Banfield J.F."/>
            <person name="Relman D.A."/>
        </authorList>
    </citation>
    <scope>NUCLEOTIDE SEQUENCE [LARGE SCALE GENOMIC DNA]</scope>
    <source>
        <strain evidence="11">DOLJORAL78_47_16</strain>
    </source>
</reference>
<proteinExistence type="inferred from homology"/>
<dbReference type="SUPFAM" id="SSF53738">
    <property type="entry name" value="Phosphoglucomutase, first 3 domains"/>
    <property type="match status" value="3"/>
</dbReference>
<evidence type="ECO:0000256" key="4">
    <source>
        <dbReference type="ARBA" id="ARBA00022723"/>
    </source>
</evidence>
<keyword evidence="6" id="KW-0413">Isomerase</keyword>
<name>A0A2G6KKB1_9BACT</name>
<comment type="cofactor">
    <cofactor evidence="1">
        <name>Mg(2+)</name>
        <dbReference type="ChEBI" id="CHEBI:18420"/>
    </cofactor>
</comment>
<dbReference type="GO" id="GO:0016868">
    <property type="term" value="F:intramolecular phosphotransferase activity"/>
    <property type="evidence" value="ECO:0007669"/>
    <property type="project" value="InterPro"/>
</dbReference>
<dbReference type="InterPro" id="IPR005844">
    <property type="entry name" value="A-D-PHexomutase_a/b/a-I"/>
</dbReference>
<dbReference type="InterPro" id="IPR016066">
    <property type="entry name" value="A-D-PHexomutase_CS"/>
</dbReference>
<evidence type="ECO:0000256" key="5">
    <source>
        <dbReference type="ARBA" id="ARBA00022842"/>
    </source>
</evidence>